<feature type="domain" description="DUF8208" evidence="3">
    <location>
        <begin position="21"/>
        <end position="411"/>
    </location>
</feature>
<feature type="compositionally biased region" description="Polar residues" evidence="1">
    <location>
        <begin position="471"/>
        <end position="518"/>
    </location>
</feature>
<dbReference type="InterPro" id="IPR058521">
    <property type="entry name" value="DUF8208"/>
</dbReference>
<dbReference type="NCBIfam" id="NF045890">
    <property type="entry name" value="conj_pls20_p028"/>
    <property type="match status" value="1"/>
</dbReference>
<dbReference type="OrthoDB" id="1938921at2"/>
<evidence type="ECO:0000256" key="1">
    <source>
        <dbReference type="SAM" id="MobiDB-lite"/>
    </source>
</evidence>
<protein>
    <submittedName>
        <fullName evidence="4">Membrane protein</fullName>
    </submittedName>
</protein>
<feature type="transmembrane region" description="Helical" evidence="2">
    <location>
        <begin position="72"/>
        <end position="94"/>
    </location>
</feature>
<reference evidence="4 5" key="2">
    <citation type="journal article" date="2016" name="Genome Announc.">
        <title>Draft Genome Sequence of Oceanobacillus picturae Heshi-B3, Isolated from Fermented Rice Bran in a Traditional Japanese Seafood Dish.</title>
        <authorList>
            <person name="Akuzawa S."/>
            <person name="Nagaoka J."/>
            <person name="Kanekatsu M."/>
            <person name="Kanesaki Y."/>
            <person name="Suzuki T."/>
        </authorList>
    </citation>
    <scope>NUCLEOTIDE SEQUENCE [LARGE SCALE GENOMIC DNA]</scope>
    <source>
        <strain evidence="4 5">Heshi-B3</strain>
    </source>
</reference>
<feature type="transmembrane region" description="Helical" evidence="2">
    <location>
        <begin position="278"/>
        <end position="299"/>
    </location>
</feature>
<proteinExistence type="predicted"/>
<evidence type="ECO:0000313" key="5">
    <source>
        <dbReference type="Proteomes" id="UP000052946"/>
    </source>
</evidence>
<feature type="transmembrane region" description="Helical" evidence="2">
    <location>
        <begin position="336"/>
        <end position="359"/>
    </location>
</feature>
<feature type="region of interest" description="Disordered" evidence="1">
    <location>
        <begin position="455"/>
        <end position="550"/>
    </location>
</feature>
<gene>
    <name evidence="4" type="ORF">OPHB3_2386</name>
</gene>
<name>A0A0U9H6Z0_9BACI</name>
<evidence type="ECO:0000313" key="4">
    <source>
        <dbReference type="EMBL" id="GAQ18446.1"/>
    </source>
</evidence>
<keyword evidence="2" id="KW-1133">Transmembrane helix</keyword>
<keyword evidence="2" id="KW-0812">Transmembrane</keyword>
<dbReference type="InterPro" id="IPR058066">
    <property type="entry name" value="pXO2-14_N"/>
</dbReference>
<organism evidence="4 5">
    <name type="scientific">Oceanobacillus picturae</name>
    <dbReference type="NCBI Taxonomy" id="171693"/>
    <lineage>
        <taxon>Bacteria</taxon>
        <taxon>Bacillati</taxon>
        <taxon>Bacillota</taxon>
        <taxon>Bacilli</taxon>
        <taxon>Bacillales</taxon>
        <taxon>Bacillaceae</taxon>
        <taxon>Oceanobacillus</taxon>
    </lineage>
</organism>
<dbReference type="Proteomes" id="UP000052946">
    <property type="component" value="Unassembled WGS sequence"/>
</dbReference>
<evidence type="ECO:0000259" key="3">
    <source>
        <dbReference type="Pfam" id="PF26635"/>
    </source>
</evidence>
<comment type="caution">
    <text evidence="4">The sequence shown here is derived from an EMBL/GenBank/DDBJ whole genome shotgun (WGS) entry which is preliminary data.</text>
</comment>
<reference evidence="5" key="1">
    <citation type="submission" date="2015-07" db="EMBL/GenBank/DDBJ databases">
        <title>Draft Genome Sequence of Oceanobacillus picturae Heshi-B3 that Was Isolated from Fermented Rice Bran with Aging Salted Mackerel, Which Was Named Heshiko as Traditional Fermented Seafood in Japan.</title>
        <authorList>
            <person name="Akuzawa S."/>
            <person name="Nakagawa J."/>
            <person name="Kanekatsu T."/>
            <person name="Kanesaki Y."/>
            <person name="Suzuki T."/>
        </authorList>
    </citation>
    <scope>NUCLEOTIDE SEQUENCE [LARGE SCALE GENOMIC DNA]</scope>
    <source>
        <strain evidence="5">Heshi-B3</strain>
    </source>
</reference>
<dbReference type="AlphaFoldDB" id="A0A0U9H6Z0"/>
<evidence type="ECO:0000256" key="2">
    <source>
        <dbReference type="SAM" id="Phobius"/>
    </source>
</evidence>
<feature type="transmembrane region" description="Helical" evidence="2">
    <location>
        <begin position="365"/>
        <end position="384"/>
    </location>
</feature>
<feature type="compositionally biased region" description="Low complexity" evidence="1">
    <location>
        <begin position="519"/>
        <end position="532"/>
    </location>
</feature>
<sequence>MDDETMKKLYEDLSDILDISSGWLYDDLLRNIGWGIIQLLVWINDWIEGVATKVITLGGLYDSEDMGGFIDVLQPLVIGLFVVSVTVLGFMFMLNKVEKRNEIIMNVLIAVSVIVILPSLMGMMEDLLHKGLDTVDTNGNISDNVLKRNIADLKYYLDSDFNYADGANKDTVMGDENTLPHPPHRTEKDIGTSNYYYANKLKNPELIDVTEKLDIYEDEGWFSWTTEDWVKELTNDEKEFLKNRLVQNGDGTARIEKLSENTVPATNLGQQSYYRYHINWAIAITILAVTGFALIVTTLKIGRAMFDLAFHQIYAMFTASTDITGGQRLKKVLTEIVSTFAVIFVMIVLLKLFIIYAQWANDLEQEIGIVGVIILLIAGAWALIDAPDIVQRTMGIDAGLRSGWQAMMGAYAGTKMAGAGASMVGKGAGKVVKTGGKTAGGIGAGGVGAYKGMKAGIRNNNTKPVPPRNPDQGTSQHEQQFSTNAVNNPNVESKTNTVPTKPNTSIPGRSGSLASSIPVNTGNVSGSDNGGSSNVGGGATSSSQHKPIINAGGQGHIHPQSKHTLLGGNRTVQRTNHFLSRAHNTGYDIGQKLSRFKGNVQQAKQIKIEKRGLKSNEIRDTERD</sequence>
<keyword evidence="2" id="KW-0472">Membrane</keyword>
<accession>A0A0U9H6Z0</accession>
<dbReference type="EMBL" id="BBXV01000027">
    <property type="protein sequence ID" value="GAQ18446.1"/>
    <property type="molecule type" value="Genomic_DNA"/>
</dbReference>
<dbReference type="Pfam" id="PF26635">
    <property type="entry name" value="DUF8208"/>
    <property type="match status" value="1"/>
</dbReference>
<feature type="transmembrane region" description="Helical" evidence="2">
    <location>
        <begin position="103"/>
        <end position="124"/>
    </location>
</feature>